<proteinExistence type="predicted"/>
<reference evidence="1" key="1">
    <citation type="submission" date="2023-10" db="EMBL/GenBank/DDBJ databases">
        <authorList>
            <person name="Rodriguez Cubillos JULIANA M."/>
            <person name="De Vega J."/>
        </authorList>
    </citation>
    <scope>NUCLEOTIDE SEQUENCE</scope>
</reference>
<gene>
    <name evidence="1" type="ORF">MILVUS5_LOCUS27963</name>
</gene>
<accession>A0ACB0L251</accession>
<sequence length="279" mass="32314">MPPREAFRTKRLERAPSDDIGWHFGTPIPGNSNNVHCELCREIIRGGITRLKQHIAHMPGQVKPCPRLNRIVREGMMKLLVDAKAKRNDSKRRKEEFEEHLRGDVVEVDDVDHSSDDQLRFATQESLRSHHEWENRQKFRHETGGYKNVYDQGGSSRASVSGGERPEDLTFSLRSTNVDLVRTKSMRQPKVNKGMLNTWRKKLGAVVSKFIIYERLPMNLSNSPWLHNLIYIASEVGKAKFPTPYEISNVYLEAEYEEMKQWITSMKKTWKQKGGNNNV</sequence>
<protein>
    <submittedName>
        <fullName evidence="1">Uncharacterized protein</fullName>
    </submittedName>
</protein>
<comment type="caution">
    <text evidence="1">The sequence shown here is derived from an EMBL/GenBank/DDBJ whole genome shotgun (WGS) entry which is preliminary data.</text>
</comment>
<dbReference type="EMBL" id="CASHSV030000409">
    <property type="protein sequence ID" value="CAJ2662358.1"/>
    <property type="molecule type" value="Genomic_DNA"/>
</dbReference>
<dbReference type="Proteomes" id="UP001177021">
    <property type="component" value="Unassembled WGS sequence"/>
</dbReference>
<evidence type="ECO:0000313" key="1">
    <source>
        <dbReference type="EMBL" id="CAJ2662358.1"/>
    </source>
</evidence>
<organism evidence="1 2">
    <name type="scientific">Trifolium pratense</name>
    <name type="common">Red clover</name>
    <dbReference type="NCBI Taxonomy" id="57577"/>
    <lineage>
        <taxon>Eukaryota</taxon>
        <taxon>Viridiplantae</taxon>
        <taxon>Streptophyta</taxon>
        <taxon>Embryophyta</taxon>
        <taxon>Tracheophyta</taxon>
        <taxon>Spermatophyta</taxon>
        <taxon>Magnoliopsida</taxon>
        <taxon>eudicotyledons</taxon>
        <taxon>Gunneridae</taxon>
        <taxon>Pentapetalae</taxon>
        <taxon>rosids</taxon>
        <taxon>fabids</taxon>
        <taxon>Fabales</taxon>
        <taxon>Fabaceae</taxon>
        <taxon>Papilionoideae</taxon>
        <taxon>50 kb inversion clade</taxon>
        <taxon>NPAAA clade</taxon>
        <taxon>Hologalegina</taxon>
        <taxon>IRL clade</taxon>
        <taxon>Trifolieae</taxon>
        <taxon>Trifolium</taxon>
    </lineage>
</organism>
<keyword evidence="2" id="KW-1185">Reference proteome</keyword>
<evidence type="ECO:0000313" key="2">
    <source>
        <dbReference type="Proteomes" id="UP001177021"/>
    </source>
</evidence>
<name>A0ACB0L251_TRIPR</name>